<organism evidence="4 5">
    <name type="scientific">Cellulomonas aerilata</name>
    <dbReference type="NCBI Taxonomy" id="515326"/>
    <lineage>
        <taxon>Bacteria</taxon>
        <taxon>Bacillati</taxon>
        <taxon>Actinomycetota</taxon>
        <taxon>Actinomycetes</taxon>
        <taxon>Micrococcales</taxon>
        <taxon>Cellulomonadaceae</taxon>
        <taxon>Cellulomonas</taxon>
    </lineage>
</organism>
<keyword evidence="2" id="KW-0804">Transcription</keyword>
<dbReference type="PROSITE" id="PS51000">
    <property type="entry name" value="HTH_DEOR_2"/>
    <property type="match status" value="1"/>
</dbReference>
<dbReference type="SUPFAM" id="SSF100950">
    <property type="entry name" value="NagB/RpiA/CoA transferase-like"/>
    <property type="match status" value="1"/>
</dbReference>
<evidence type="ECO:0000256" key="1">
    <source>
        <dbReference type="ARBA" id="ARBA00023015"/>
    </source>
</evidence>
<evidence type="ECO:0000256" key="2">
    <source>
        <dbReference type="ARBA" id="ARBA00023163"/>
    </source>
</evidence>
<evidence type="ECO:0000313" key="4">
    <source>
        <dbReference type="EMBL" id="GEO32319.1"/>
    </source>
</evidence>
<gene>
    <name evidence="4" type="primary">fruR</name>
    <name evidence="4" type="ORF">CAE01nite_00440</name>
</gene>
<dbReference type="GO" id="GO:0003700">
    <property type="term" value="F:DNA-binding transcription factor activity"/>
    <property type="evidence" value="ECO:0007669"/>
    <property type="project" value="InterPro"/>
</dbReference>
<feature type="domain" description="HTH deoR-type" evidence="3">
    <location>
        <begin position="13"/>
        <end position="70"/>
    </location>
</feature>
<dbReference type="AlphaFoldDB" id="A0A512D767"/>
<evidence type="ECO:0000313" key="5">
    <source>
        <dbReference type="Proteomes" id="UP000321181"/>
    </source>
</evidence>
<dbReference type="PANTHER" id="PTHR30363">
    <property type="entry name" value="HTH-TYPE TRANSCRIPTIONAL REGULATOR SRLR-RELATED"/>
    <property type="match status" value="1"/>
</dbReference>
<dbReference type="Proteomes" id="UP000321181">
    <property type="component" value="Unassembled WGS sequence"/>
</dbReference>
<dbReference type="InterPro" id="IPR050313">
    <property type="entry name" value="Carb_Metab_HTH_regulators"/>
</dbReference>
<dbReference type="PANTHER" id="PTHR30363:SF44">
    <property type="entry name" value="AGA OPERON TRANSCRIPTIONAL REPRESSOR-RELATED"/>
    <property type="match status" value="1"/>
</dbReference>
<dbReference type="SMART" id="SM00420">
    <property type="entry name" value="HTH_DEOR"/>
    <property type="match status" value="1"/>
</dbReference>
<dbReference type="InterPro" id="IPR014036">
    <property type="entry name" value="DeoR-like_C"/>
</dbReference>
<dbReference type="SUPFAM" id="SSF46785">
    <property type="entry name" value="Winged helix' DNA-binding domain"/>
    <property type="match status" value="1"/>
</dbReference>
<dbReference type="SMART" id="SM01134">
    <property type="entry name" value="DeoRC"/>
    <property type="match status" value="1"/>
</dbReference>
<dbReference type="Pfam" id="PF08220">
    <property type="entry name" value="HTH_DeoR"/>
    <property type="match status" value="1"/>
</dbReference>
<protein>
    <submittedName>
        <fullName evidence="4">DeoR family transcriptional regulator</fullName>
    </submittedName>
</protein>
<comment type="caution">
    <text evidence="4">The sequence shown here is derived from an EMBL/GenBank/DDBJ whole genome shotgun (WGS) entry which is preliminary data.</text>
</comment>
<accession>A0A512D767</accession>
<dbReference type="RefSeq" id="WP_146898387.1">
    <property type="nucleotide sequence ID" value="NZ_BAAARM010000001.1"/>
</dbReference>
<dbReference type="PRINTS" id="PR00037">
    <property type="entry name" value="HTHLACR"/>
</dbReference>
<dbReference type="Gene3D" id="1.10.10.10">
    <property type="entry name" value="Winged helix-like DNA-binding domain superfamily/Winged helix DNA-binding domain"/>
    <property type="match status" value="1"/>
</dbReference>
<proteinExistence type="predicted"/>
<evidence type="ECO:0000259" key="3">
    <source>
        <dbReference type="PROSITE" id="PS51000"/>
    </source>
</evidence>
<reference evidence="4 5" key="1">
    <citation type="submission" date="2019-07" db="EMBL/GenBank/DDBJ databases">
        <title>Whole genome shotgun sequence of Cellulomonas aerilata NBRC 106308.</title>
        <authorList>
            <person name="Hosoyama A."/>
            <person name="Uohara A."/>
            <person name="Ohji S."/>
            <person name="Ichikawa N."/>
        </authorList>
    </citation>
    <scope>NUCLEOTIDE SEQUENCE [LARGE SCALE GENOMIC DNA]</scope>
    <source>
        <strain evidence="4 5">NBRC 106308</strain>
    </source>
</reference>
<keyword evidence="1" id="KW-0805">Transcription regulation</keyword>
<dbReference type="Pfam" id="PF00455">
    <property type="entry name" value="DeoRC"/>
    <property type="match status" value="1"/>
</dbReference>
<dbReference type="Gene3D" id="3.40.50.1360">
    <property type="match status" value="1"/>
</dbReference>
<sequence>MTNDGRRRQDHKGAARRAQILRMLEQNAGGDLSVEEIAQQFGVSFATVRRDLTRLREQHGVTRTYGGIALVQPVEVPTRERRTTFARAKEAIGREAARLVTDGELLIVDAGSTTSRLADHLGGFELTVVTNGIGVVNALMDSGDVDLVVLGGRLRGINETITGGVAEEMLRQVHAAIAFLGTDGLDPAYGLACRTLEQSRLKTRMMQRATRVVVLADSSKLDGGAFPFWSPLDRPWELVTDSGATEAQLERMRRAGATHIHLAHADGLVDTWGESDLPELEIS</sequence>
<dbReference type="InterPro" id="IPR036390">
    <property type="entry name" value="WH_DNA-bd_sf"/>
</dbReference>
<dbReference type="InterPro" id="IPR036388">
    <property type="entry name" value="WH-like_DNA-bd_sf"/>
</dbReference>
<keyword evidence="5" id="KW-1185">Reference proteome</keyword>
<name>A0A512D767_9CELL</name>
<dbReference type="OrthoDB" id="7688673at2"/>
<dbReference type="InterPro" id="IPR001034">
    <property type="entry name" value="DeoR_HTH"/>
</dbReference>
<dbReference type="EMBL" id="BJYY01000001">
    <property type="protein sequence ID" value="GEO32319.1"/>
    <property type="molecule type" value="Genomic_DNA"/>
</dbReference>
<dbReference type="InterPro" id="IPR037171">
    <property type="entry name" value="NagB/RpiA_transferase-like"/>
</dbReference>